<dbReference type="Proteomes" id="UP001232445">
    <property type="component" value="Unassembled WGS sequence"/>
</dbReference>
<feature type="domain" description="FAD-binding PCMH-type" evidence="4">
    <location>
        <begin position="1"/>
        <end position="174"/>
    </location>
</feature>
<organism evidence="5 6">
    <name type="scientific">Caldalkalibacillus uzonensis</name>
    <dbReference type="NCBI Taxonomy" id="353224"/>
    <lineage>
        <taxon>Bacteria</taxon>
        <taxon>Bacillati</taxon>
        <taxon>Bacillota</taxon>
        <taxon>Bacilli</taxon>
        <taxon>Bacillales</taxon>
        <taxon>Bacillaceae</taxon>
        <taxon>Caldalkalibacillus</taxon>
    </lineage>
</organism>
<dbReference type="InterPro" id="IPR051312">
    <property type="entry name" value="Diverse_Substr_Oxidored"/>
</dbReference>
<dbReference type="Gene3D" id="3.30.43.10">
    <property type="entry name" value="Uridine Diphospho-n-acetylenolpyruvylglucosamine Reductase, domain 2"/>
    <property type="match status" value="1"/>
</dbReference>
<keyword evidence="3" id="KW-0560">Oxidoreductase</keyword>
<dbReference type="InterPro" id="IPR016167">
    <property type="entry name" value="FAD-bd_PCMH_sub1"/>
</dbReference>
<dbReference type="Gene3D" id="3.30.465.10">
    <property type="match status" value="1"/>
</dbReference>
<gene>
    <name evidence="5" type="ORF">J2S00_000668</name>
</gene>
<dbReference type="SUPFAM" id="SSF56176">
    <property type="entry name" value="FAD-binding/transporter-associated domain-like"/>
    <property type="match status" value="1"/>
</dbReference>
<evidence type="ECO:0000259" key="4">
    <source>
        <dbReference type="PROSITE" id="PS51387"/>
    </source>
</evidence>
<dbReference type="InterPro" id="IPR036318">
    <property type="entry name" value="FAD-bd_PCMH-like_sf"/>
</dbReference>
<name>A0ABU0CN86_9BACI</name>
<dbReference type="InterPro" id="IPR036683">
    <property type="entry name" value="CO_DH_flav_C_dom_sf"/>
</dbReference>
<evidence type="ECO:0000256" key="3">
    <source>
        <dbReference type="ARBA" id="ARBA00023002"/>
    </source>
</evidence>
<evidence type="ECO:0000313" key="5">
    <source>
        <dbReference type="EMBL" id="MDQ0337885.1"/>
    </source>
</evidence>
<dbReference type="InterPro" id="IPR016166">
    <property type="entry name" value="FAD-bd_PCMH"/>
</dbReference>
<dbReference type="InterPro" id="IPR002346">
    <property type="entry name" value="Mopterin_DH_FAD-bd"/>
</dbReference>
<dbReference type="PANTHER" id="PTHR42659">
    <property type="entry name" value="XANTHINE DEHYDROGENASE SUBUNIT C-RELATED"/>
    <property type="match status" value="1"/>
</dbReference>
<evidence type="ECO:0000256" key="1">
    <source>
        <dbReference type="ARBA" id="ARBA00022630"/>
    </source>
</evidence>
<sequence>MIAYDFEYYRPGSIEEATHLFHSLDKQGKNPVYYSGRTEIITLGRVNRVVTGAVIDIKGIPKCQVLQMEQNQLVMGAALPLTKLIESQLFPLLSQTAGEIADRTARNKITLGGNVCGNIYYREAILPLLLTDSQVGIAGEQGIKYVPIHQIFDENIQLTKGELLVQVITDQRYLYLPFVSVKKRKQWNIGYPLLTVAALKQEDHIRVAMSGVCPFPFRDQRIWNKKPVFKLYGDGLLCSRV</sequence>
<dbReference type="InterPro" id="IPR016169">
    <property type="entry name" value="FAD-bd_PCMH_sub2"/>
</dbReference>
<dbReference type="SUPFAM" id="SSF55447">
    <property type="entry name" value="CO dehydrogenase flavoprotein C-terminal domain-like"/>
    <property type="match status" value="1"/>
</dbReference>
<dbReference type="PANTHER" id="PTHR42659:SF2">
    <property type="entry name" value="XANTHINE DEHYDROGENASE SUBUNIT C-RELATED"/>
    <property type="match status" value="1"/>
</dbReference>
<keyword evidence="1" id="KW-0285">Flavoprotein</keyword>
<protein>
    <submittedName>
        <fullName evidence="5">CO/xanthine dehydrogenase FAD-binding subunit</fullName>
    </submittedName>
</protein>
<dbReference type="PROSITE" id="PS51387">
    <property type="entry name" value="FAD_PCMH"/>
    <property type="match status" value="1"/>
</dbReference>
<keyword evidence="6" id="KW-1185">Reference proteome</keyword>
<evidence type="ECO:0000313" key="6">
    <source>
        <dbReference type="Proteomes" id="UP001232445"/>
    </source>
</evidence>
<dbReference type="Pfam" id="PF00941">
    <property type="entry name" value="FAD_binding_5"/>
    <property type="match status" value="1"/>
</dbReference>
<accession>A0ABU0CN86</accession>
<keyword evidence="2" id="KW-0274">FAD</keyword>
<reference evidence="5 6" key="1">
    <citation type="submission" date="2023-07" db="EMBL/GenBank/DDBJ databases">
        <title>Genomic Encyclopedia of Type Strains, Phase IV (KMG-IV): sequencing the most valuable type-strain genomes for metagenomic binning, comparative biology and taxonomic classification.</title>
        <authorList>
            <person name="Goeker M."/>
        </authorList>
    </citation>
    <scope>NUCLEOTIDE SEQUENCE [LARGE SCALE GENOMIC DNA]</scope>
    <source>
        <strain evidence="5 6">DSM 17740</strain>
    </source>
</reference>
<proteinExistence type="predicted"/>
<comment type="caution">
    <text evidence="5">The sequence shown here is derived from an EMBL/GenBank/DDBJ whole genome shotgun (WGS) entry which is preliminary data.</text>
</comment>
<evidence type="ECO:0000256" key="2">
    <source>
        <dbReference type="ARBA" id="ARBA00022827"/>
    </source>
</evidence>
<dbReference type="RefSeq" id="WP_307335361.1">
    <property type="nucleotide sequence ID" value="NZ_JAUSUQ010000002.1"/>
</dbReference>
<dbReference type="EMBL" id="JAUSUQ010000002">
    <property type="protein sequence ID" value="MDQ0337885.1"/>
    <property type="molecule type" value="Genomic_DNA"/>
</dbReference>